<feature type="region of interest" description="Disordered" evidence="7">
    <location>
        <begin position="147"/>
        <end position="171"/>
    </location>
</feature>
<feature type="compositionally biased region" description="Polar residues" evidence="7">
    <location>
        <begin position="147"/>
        <end position="157"/>
    </location>
</feature>
<keyword evidence="3" id="KW-1003">Cell membrane</keyword>
<dbReference type="Gene3D" id="1.20.1250.20">
    <property type="entry name" value="MFS general substrate transporter like domains"/>
    <property type="match status" value="1"/>
</dbReference>
<dbReference type="PANTHER" id="PTHR42718">
    <property type="entry name" value="MAJOR FACILITATOR SUPERFAMILY MULTIDRUG TRANSPORTER MFSC"/>
    <property type="match status" value="1"/>
</dbReference>
<feature type="transmembrane region" description="Helical" evidence="8">
    <location>
        <begin position="26"/>
        <end position="48"/>
    </location>
</feature>
<evidence type="ECO:0000256" key="2">
    <source>
        <dbReference type="ARBA" id="ARBA00022448"/>
    </source>
</evidence>
<keyword evidence="5 8" id="KW-1133">Transmembrane helix</keyword>
<evidence type="ECO:0000256" key="1">
    <source>
        <dbReference type="ARBA" id="ARBA00004651"/>
    </source>
</evidence>
<evidence type="ECO:0000256" key="3">
    <source>
        <dbReference type="ARBA" id="ARBA00022475"/>
    </source>
</evidence>
<evidence type="ECO:0008006" key="10">
    <source>
        <dbReference type="Google" id="ProtNLM"/>
    </source>
</evidence>
<dbReference type="AlphaFoldDB" id="A0A6J4HDF3"/>
<dbReference type="RefSeq" id="WP_294564374.1">
    <property type="nucleotide sequence ID" value="NZ_CADCTE010000034.1"/>
</dbReference>
<reference evidence="9" key="1">
    <citation type="submission" date="2020-02" db="EMBL/GenBank/DDBJ databases">
        <authorList>
            <person name="Meier V. D."/>
        </authorList>
    </citation>
    <scope>NUCLEOTIDE SEQUENCE</scope>
    <source>
        <strain evidence="9">AVDCRST_MAG83</strain>
    </source>
</reference>
<keyword evidence="6 8" id="KW-0472">Membrane</keyword>
<evidence type="ECO:0000256" key="7">
    <source>
        <dbReference type="SAM" id="MobiDB-lite"/>
    </source>
</evidence>
<feature type="transmembrane region" description="Helical" evidence="8">
    <location>
        <begin position="119"/>
        <end position="141"/>
    </location>
</feature>
<dbReference type="SUPFAM" id="SSF103473">
    <property type="entry name" value="MFS general substrate transporter"/>
    <property type="match status" value="1"/>
</dbReference>
<evidence type="ECO:0000256" key="5">
    <source>
        <dbReference type="ARBA" id="ARBA00022989"/>
    </source>
</evidence>
<gene>
    <name evidence="9" type="ORF">AVDCRST_MAG83-446</name>
</gene>
<organism evidence="9">
    <name type="scientific">uncultured Arthrobacter sp</name>
    <dbReference type="NCBI Taxonomy" id="114050"/>
    <lineage>
        <taxon>Bacteria</taxon>
        <taxon>Bacillati</taxon>
        <taxon>Actinomycetota</taxon>
        <taxon>Actinomycetes</taxon>
        <taxon>Micrococcales</taxon>
        <taxon>Micrococcaceae</taxon>
        <taxon>Arthrobacter</taxon>
        <taxon>environmental samples</taxon>
    </lineage>
</organism>
<keyword evidence="4 8" id="KW-0812">Transmembrane</keyword>
<protein>
    <recommendedName>
        <fullName evidence="10">Major facilitator superfamily (MFS) profile domain-containing protein</fullName>
    </recommendedName>
</protein>
<name>A0A6J4HDF3_9MICC</name>
<evidence type="ECO:0000256" key="6">
    <source>
        <dbReference type="ARBA" id="ARBA00023136"/>
    </source>
</evidence>
<evidence type="ECO:0000256" key="8">
    <source>
        <dbReference type="SAM" id="Phobius"/>
    </source>
</evidence>
<evidence type="ECO:0000313" key="9">
    <source>
        <dbReference type="EMBL" id="CAA9219267.1"/>
    </source>
</evidence>
<dbReference type="EMBL" id="CADCTE010000034">
    <property type="protein sequence ID" value="CAA9219267.1"/>
    <property type="molecule type" value="Genomic_DNA"/>
</dbReference>
<evidence type="ECO:0000256" key="4">
    <source>
        <dbReference type="ARBA" id="ARBA00022692"/>
    </source>
</evidence>
<proteinExistence type="predicted"/>
<sequence>MAGGGAAILWLSTISPDSGYLEHLMGGIFAVAFGFGLSFVPLTLTAVTDVRPEDPGIASALLNAAQQIGVAVGIAALSTISVTTTEGRLPGALANLHEAHAAGDTGAVSAVSQAIVDGYATALSSGALILAAAALIVTVMVTARPQNQRQRNVSSFPRATASAPCLSRPGR</sequence>
<dbReference type="GO" id="GO:0005886">
    <property type="term" value="C:plasma membrane"/>
    <property type="evidence" value="ECO:0007669"/>
    <property type="project" value="UniProtKB-SubCell"/>
</dbReference>
<dbReference type="PANTHER" id="PTHR42718:SF46">
    <property type="entry name" value="BLR6921 PROTEIN"/>
    <property type="match status" value="1"/>
</dbReference>
<feature type="transmembrane region" description="Helical" evidence="8">
    <location>
        <begin position="60"/>
        <end position="80"/>
    </location>
</feature>
<keyword evidence="2" id="KW-0813">Transport</keyword>
<comment type="subcellular location">
    <subcellularLocation>
        <location evidence="1">Cell membrane</location>
        <topology evidence="1">Multi-pass membrane protein</topology>
    </subcellularLocation>
</comment>
<accession>A0A6J4HDF3</accession>
<dbReference type="InterPro" id="IPR036259">
    <property type="entry name" value="MFS_trans_sf"/>
</dbReference>